<dbReference type="PANTHER" id="PTHR43081">
    <property type="entry name" value="ADENYLATE CYCLASE, TERMINAL-DIFFERENTIATION SPECIFIC-RELATED"/>
    <property type="match status" value="1"/>
</dbReference>
<accession>A0A938B536</accession>
<dbReference type="Gene3D" id="3.30.70.1230">
    <property type="entry name" value="Nucleotide cyclase"/>
    <property type="match status" value="1"/>
</dbReference>
<name>A0A938B536_UNCTE</name>
<reference evidence="2" key="1">
    <citation type="submission" date="2019-03" db="EMBL/GenBank/DDBJ databases">
        <title>Lake Tanganyika Metagenome-Assembled Genomes (MAGs).</title>
        <authorList>
            <person name="Tran P."/>
        </authorList>
    </citation>
    <scope>NUCLEOTIDE SEQUENCE</scope>
    <source>
        <strain evidence="2">K_DeepCast_65m_m2_066</strain>
    </source>
</reference>
<evidence type="ECO:0000313" key="3">
    <source>
        <dbReference type="Proteomes" id="UP000712673"/>
    </source>
</evidence>
<dbReference type="PANTHER" id="PTHR43081:SF20">
    <property type="entry name" value="TWO-COMPONENT RESPONSE REGULATOR"/>
    <property type="match status" value="1"/>
</dbReference>
<dbReference type="SUPFAM" id="SSF55073">
    <property type="entry name" value="Nucleotide cyclase"/>
    <property type="match status" value="1"/>
</dbReference>
<feature type="non-terminal residue" evidence="2">
    <location>
        <position position="151"/>
    </location>
</feature>
<proteinExistence type="predicted"/>
<dbReference type="InterPro" id="IPR050697">
    <property type="entry name" value="Adenylyl/Guanylyl_Cyclase_3/4"/>
</dbReference>
<dbReference type="GO" id="GO:0004016">
    <property type="term" value="F:adenylate cyclase activity"/>
    <property type="evidence" value="ECO:0007669"/>
    <property type="project" value="UniProtKB-ARBA"/>
</dbReference>
<dbReference type="InterPro" id="IPR001054">
    <property type="entry name" value="A/G_cyclase"/>
</dbReference>
<gene>
    <name evidence="2" type="ORF">FJZ47_15760</name>
</gene>
<sequence length="151" mass="16893">MTFEELLDQAVALLQRRGRVTYRTLQRQLALDDATLADLVEAVCFAHPHVREEAGRGLVWPDASASVPAPEAERRHLTVLFCDLVDSTSLSGQLDPEEYRDVVQAYQRTCTEVIQQFDGHVAQLLGDALLVYFGWPVAHEDDARRAVYAGL</sequence>
<dbReference type="GO" id="GO:0035556">
    <property type="term" value="P:intracellular signal transduction"/>
    <property type="evidence" value="ECO:0007669"/>
    <property type="project" value="InterPro"/>
</dbReference>
<dbReference type="AlphaFoldDB" id="A0A938B536"/>
<dbReference type="CDD" id="cd07302">
    <property type="entry name" value="CHD"/>
    <property type="match status" value="1"/>
</dbReference>
<dbReference type="GO" id="GO:0006171">
    <property type="term" value="P:cAMP biosynthetic process"/>
    <property type="evidence" value="ECO:0007669"/>
    <property type="project" value="TreeGrafter"/>
</dbReference>
<protein>
    <submittedName>
        <fullName evidence="2">Adenylate/guanylate cyclase domain-containing protein</fullName>
    </submittedName>
</protein>
<organism evidence="2 3">
    <name type="scientific">Tectimicrobiota bacterium</name>
    <dbReference type="NCBI Taxonomy" id="2528274"/>
    <lineage>
        <taxon>Bacteria</taxon>
        <taxon>Pseudomonadati</taxon>
        <taxon>Nitrospinota/Tectimicrobiota group</taxon>
        <taxon>Candidatus Tectimicrobiota</taxon>
    </lineage>
</organism>
<dbReference type="InterPro" id="IPR029787">
    <property type="entry name" value="Nucleotide_cyclase"/>
</dbReference>
<evidence type="ECO:0000313" key="2">
    <source>
        <dbReference type="EMBL" id="MBM3225240.1"/>
    </source>
</evidence>
<dbReference type="Proteomes" id="UP000712673">
    <property type="component" value="Unassembled WGS sequence"/>
</dbReference>
<feature type="domain" description="Guanylate cyclase" evidence="1">
    <location>
        <begin position="78"/>
        <end position="151"/>
    </location>
</feature>
<comment type="caution">
    <text evidence="2">The sequence shown here is derived from an EMBL/GenBank/DDBJ whole genome shotgun (WGS) entry which is preliminary data.</text>
</comment>
<evidence type="ECO:0000259" key="1">
    <source>
        <dbReference type="PROSITE" id="PS50125"/>
    </source>
</evidence>
<dbReference type="PROSITE" id="PS50125">
    <property type="entry name" value="GUANYLATE_CYCLASE_2"/>
    <property type="match status" value="1"/>
</dbReference>
<dbReference type="EMBL" id="VGLS01000520">
    <property type="protein sequence ID" value="MBM3225240.1"/>
    <property type="molecule type" value="Genomic_DNA"/>
</dbReference>